<dbReference type="Pfam" id="PF02627">
    <property type="entry name" value="CMD"/>
    <property type="match status" value="2"/>
</dbReference>
<reference evidence="2 3" key="1">
    <citation type="journal article" date="2012" name="Genet. Mol. Biol.">
        <title>Analysis of 16S rRNA and mxaF genes revealing insights into Methylobacterium niche-specific plant association.</title>
        <authorList>
            <person name="Dourado M.N."/>
            <person name="Andreote F.D."/>
            <person name="Dini-Andreote F."/>
            <person name="Conti R."/>
            <person name="Araujo J.M."/>
            <person name="Araujo W.L."/>
        </authorList>
    </citation>
    <scope>NUCLEOTIDE SEQUENCE [LARGE SCALE GENOMIC DNA]</scope>
    <source>
        <strain evidence="2 3">SR1.6/6</strain>
    </source>
</reference>
<evidence type="ECO:0000313" key="2">
    <source>
        <dbReference type="EMBL" id="QGY02452.1"/>
    </source>
</evidence>
<dbReference type="SUPFAM" id="SSF69118">
    <property type="entry name" value="AhpD-like"/>
    <property type="match status" value="1"/>
</dbReference>
<organism evidence="2 3">
    <name type="scientific">Methylobacterium mesophilicum SR1.6/6</name>
    <dbReference type="NCBI Taxonomy" id="908290"/>
    <lineage>
        <taxon>Bacteria</taxon>
        <taxon>Pseudomonadati</taxon>
        <taxon>Pseudomonadota</taxon>
        <taxon>Alphaproteobacteria</taxon>
        <taxon>Hyphomicrobiales</taxon>
        <taxon>Methylobacteriaceae</taxon>
        <taxon>Methylobacterium</taxon>
    </lineage>
</organism>
<protein>
    <submittedName>
        <fullName evidence="2">Gamma-carboxymuconolactone decarboxylase</fullName>
    </submittedName>
</protein>
<evidence type="ECO:0000313" key="3">
    <source>
        <dbReference type="Proteomes" id="UP000012488"/>
    </source>
</evidence>
<dbReference type="Gene3D" id="1.20.1290.10">
    <property type="entry name" value="AhpD-like"/>
    <property type="match status" value="1"/>
</dbReference>
<reference evidence="2 3" key="2">
    <citation type="journal article" date="2013" name="Genome Announc.">
        <title>Draft Genome Sequence of Methylobacterium mesophilicum Strain SR1.6/6, Isolated from Citrus sinensis.</title>
        <authorList>
            <person name="Marinho Almeida D."/>
            <person name="Dini-Andreote F."/>
            <person name="Camargo Neves A.A."/>
            <person name="Juca Ramos R.T."/>
            <person name="Andreote F.D."/>
            <person name="Carneiro A.R."/>
            <person name="Oliveira de Souza Lima A."/>
            <person name="Caracciolo Gomes de Sa P.H."/>
            <person name="Ribeiro Barbosa M.S."/>
            <person name="Araujo W.L."/>
            <person name="Silva A."/>
        </authorList>
    </citation>
    <scope>NUCLEOTIDE SEQUENCE [LARGE SCALE GENOMIC DNA]</scope>
    <source>
        <strain evidence="2 3">SR1.6/6</strain>
    </source>
</reference>
<dbReference type="AlphaFoldDB" id="A0A6B9FKB7"/>
<feature type="domain" description="Carboxymuconolactone decarboxylase-like" evidence="1">
    <location>
        <begin position="34"/>
        <end position="103"/>
    </location>
</feature>
<dbReference type="RefSeq" id="WP_010683018.1">
    <property type="nucleotide sequence ID" value="NZ_CP043538.1"/>
</dbReference>
<dbReference type="OrthoDB" id="3824300at2"/>
<dbReference type="PANTHER" id="PTHR33930">
    <property type="entry name" value="ALKYL HYDROPEROXIDE REDUCTASE AHPD"/>
    <property type="match status" value="1"/>
</dbReference>
<name>A0A6B9FKB7_9HYPH</name>
<sequence>MTGTAPNPDTLRHTVTEQLGYWDAEQAALAELAPGFLDAWARLATVPVRKNHLGAKDRALIALSAATAATHLYAPGTRRQIRNALDAGATADEITEVLALTATLGIHACNIGVPLLLEVLEEAGQRSGPAPLTPRQERLKSDFTRDRGYWHAFWDGLLELDPDLFEGYLDFSAWPWRHGVLTPKMKEFVYCAFDAAATHLYVPGLKMHMKNALGYGATKEELMEVLEIVSLIGMHGAELAAPILRDELAARRRG</sequence>
<accession>A0A6B9FKB7</accession>
<dbReference type="InterPro" id="IPR029032">
    <property type="entry name" value="AhpD-like"/>
</dbReference>
<dbReference type="InterPro" id="IPR003779">
    <property type="entry name" value="CMD-like"/>
</dbReference>
<evidence type="ECO:0000259" key="1">
    <source>
        <dbReference type="Pfam" id="PF02627"/>
    </source>
</evidence>
<feature type="domain" description="Carboxymuconolactone decarboxylase-like" evidence="1">
    <location>
        <begin position="162"/>
        <end position="239"/>
    </location>
</feature>
<dbReference type="Proteomes" id="UP000012488">
    <property type="component" value="Chromosome"/>
</dbReference>
<proteinExistence type="predicted"/>
<dbReference type="PANTHER" id="PTHR33930:SF2">
    <property type="entry name" value="BLR3452 PROTEIN"/>
    <property type="match status" value="1"/>
</dbReference>
<dbReference type="GO" id="GO:0051920">
    <property type="term" value="F:peroxiredoxin activity"/>
    <property type="evidence" value="ECO:0007669"/>
    <property type="project" value="InterPro"/>
</dbReference>
<dbReference type="EMBL" id="CP043538">
    <property type="protein sequence ID" value="QGY02452.1"/>
    <property type="molecule type" value="Genomic_DNA"/>
</dbReference>
<gene>
    <name evidence="2" type="ORF">MMSR116_11645</name>
</gene>
<dbReference type="KEGG" id="mmes:MMSR116_11645"/>